<feature type="domain" description="Helicase ATP-binding" evidence="5">
    <location>
        <begin position="130"/>
        <end position="292"/>
    </location>
</feature>
<sequence>MSSISLKTLRNTNLSKLYFKLLRREDLDNREQEAILKIALLLLNAGDENCQELGYRIVVLYSNHFSDYKPLYDIAINKGFIPVAKSIEKVEALSHHFQNDFFSLFLSSFSETYRSNGIYQTSEQASLSRYFSEEADRGVAVVAPTSYGKSELFVRFCNSNAGKTIAIIVPTKALLSQMKRRVLHGSDELNLDRKIITHPEMYNEGDRGFIAILTQERLLRILQDDAALVFDYVFVDEAHNLLSGDSRNTLLAKVITLLGRRSKDTSFSFLTPFLVNSRNLHTRFVDPSFSEFRIGEHLKTERYYAIDLRDDGDRLLKLYDQYMNEFTVLGASHKENEVQFLQENSGNKNIVYLNSPPRLEKLAAMLSAQESPIDSDELDAVCEDISEFLHRDYGLLDCLRKGVIYHHGSVPDVVKLFIEELYSVVPSIRYIVSSSTLLEGVNIPAEKLFLLECKKGRSNLTASQFKNLVGRVCRFGEIFNDSEGSLYLLEPEIYVVASRYVHRNANVENFLRERVKVDKKIKDELKNVLLENTEITDKNVGDLEKAVEVLENLSPGVTGREIKYVETLVGKTCYLNNIIEFPILDCEFEISAYLDGVRVDQHLIDGLEELLDVIHHGFIDHIPDDSYRNLQRLREASAKRFYRMFLSWRMRNASFNEMIKRFLDYWAEIPDPLVYVDKWGDTSRDGSYSESWVNISEKSHKERVKLAIVRIKEEQDFLDNQIMKFVEILNDLEMLDEDFYKKIKYGTADEKKITMMKNGFSAGLASLLLQKYSNYVEVDSAANIVNLRAEVQEIMKRNNESRIFIFEAGFNTRG</sequence>
<dbReference type="InterPro" id="IPR014001">
    <property type="entry name" value="Helicase_ATP-bd"/>
</dbReference>
<gene>
    <name evidence="6" type="ORF">BKP64_11065</name>
</gene>
<proteinExistence type="predicted"/>
<dbReference type="KEGG" id="msq:BKP64_11065"/>
<dbReference type="Pfam" id="PF00270">
    <property type="entry name" value="DEAD"/>
    <property type="match status" value="1"/>
</dbReference>
<dbReference type="PROSITE" id="PS51192">
    <property type="entry name" value="HELICASE_ATP_BIND_1"/>
    <property type="match status" value="1"/>
</dbReference>
<keyword evidence="3" id="KW-0347">Helicase</keyword>
<keyword evidence="4" id="KW-0067">ATP-binding</keyword>
<dbReference type="SMART" id="SM00487">
    <property type="entry name" value="DEXDc"/>
    <property type="match status" value="1"/>
</dbReference>
<dbReference type="PANTHER" id="PTHR47961:SF6">
    <property type="entry name" value="DNA-DIRECTED DNA POLYMERASE"/>
    <property type="match status" value="1"/>
</dbReference>
<reference evidence="6 7" key="1">
    <citation type="submission" date="2016-10" db="EMBL/GenBank/DDBJ databases">
        <title>Marinobacter salinus sp. nov., a moderately halophilic bacterium isolated from a tidal flat environment.</title>
        <authorList>
            <person name="Park S.-J."/>
        </authorList>
    </citation>
    <scope>NUCLEOTIDE SEQUENCE [LARGE SCALE GENOMIC DNA]</scope>
    <source>
        <strain evidence="6 7">Hb8</strain>
    </source>
</reference>
<dbReference type="SUPFAM" id="SSF52540">
    <property type="entry name" value="P-loop containing nucleoside triphosphate hydrolases"/>
    <property type="match status" value="1"/>
</dbReference>
<keyword evidence="7" id="KW-1185">Reference proteome</keyword>
<evidence type="ECO:0000313" key="7">
    <source>
        <dbReference type="Proteomes" id="UP000177445"/>
    </source>
</evidence>
<keyword evidence="1" id="KW-0547">Nucleotide-binding</keyword>
<keyword evidence="2" id="KW-0378">Hydrolase</keyword>
<dbReference type="Gene3D" id="3.40.50.300">
    <property type="entry name" value="P-loop containing nucleotide triphosphate hydrolases"/>
    <property type="match status" value="2"/>
</dbReference>
<evidence type="ECO:0000256" key="3">
    <source>
        <dbReference type="ARBA" id="ARBA00022806"/>
    </source>
</evidence>
<dbReference type="OrthoDB" id="9815222at2"/>
<dbReference type="GO" id="GO:0003676">
    <property type="term" value="F:nucleic acid binding"/>
    <property type="evidence" value="ECO:0007669"/>
    <property type="project" value="InterPro"/>
</dbReference>
<dbReference type="PANTHER" id="PTHR47961">
    <property type="entry name" value="DNA POLYMERASE THETA, PUTATIVE (AFU_ORTHOLOGUE AFUA_1G05260)-RELATED"/>
    <property type="match status" value="1"/>
</dbReference>
<protein>
    <recommendedName>
        <fullName evidence="5">Helicase ATP-binding domain-containing protein</fullName>
    </recommendedName>
</protein>
<dbReference type="Proteomes" id="UP000177445">
    <property type="component" value="Chromosome"/>
</dbReference>
<dbReference type="GO" id="GO:0005524">
    <property type="term" value="F:ATP binding"/>
    <property type="evidence" value="ECO:0007669"/>
    <property type="project" value="UniProtKB-KW"/>
</dbReference>
<dbReference type="InterPro" id="IPR011545">
    <property type="entry name" value="DEAD/DEAH_box_helicase_dom"/>
</dbReference>
<dbReference type="GO" id="GO:0016787">
    <property type="term" value="F:hydrolase activity"/>
    <property type="evidence" value="ECO:0007669"/>
    <property type="project" value="UniProtKB-KW"/>
</dbReference>
<evidence type="ECO:0000256" key="4">
    <source>
        <dbReference type="ARBA" id="ARBA00022840"/>
    </source>
</evidence>
<dbReference type="AlphaFoldDB" id="A0A1D9GM01"/>
<evidence type="ECO:0000313" key="6">
    <source>
        <dbReference type="EMBL" id="AOY88668.1"/>
    </source>
</evidence>
<dbReference type="RefSeq" id="WP_070969831.1">
    <property type="nucleotide sequence ID" value="NZ_CP017715.1"/>
</dbReference>
<dbReference type="GO" id="GO:0004386">
    <property type="term" value="F:helicase activity"/>
    <property type="evidence" value="ECO:0007669"/>
    <property type="project" value="UniProtKB-KW"/>
</dbReference>
<dbReference type="InterPro" id="IPR050474">
    <property type="entry name" value="Hel308_SKI2-like"/>
</dbReference>
<dbReference type="InterPro" id="IPR027417">
    <property type="entry name" value="P-loop_NTPase"/>
</dbReference>
<accession>A0A1D9GM01</accession>
<dbReference type="STRING" id="1874317.BKP64_11065"/>
<organism evidence="6 7">
    <name type="scientific">Marinobacter salinus</name>
    <dbReference type="NCBI Taxonomy" id="1874317"/>
    <lineage>
        <taxon>Bacteria</taxon>
        <taxon>Pseudomonadati</taxon>
        <taxon>Pseudomonadota</taxon>
        <taxon>Gammaproteobacteria</taxon>
        <taxon>Pseudomonadales</taxon>
        <taxon>Marinobacteraceae</taxon>
        <taxon>Marinobacter</taxon>
    </lineage>
</organism>
<name>A0A1D9GM01_9GAMM</name>
<dbReference type="EMBL" id="CP017715">
    <property type="protein sequence ID" value="AOY88668.1"/>
    <property type="molecule type" value="Genomic_DNA"/>
</dbReference>
<evidence type="ECO:0000256" key="2">
    <source>
        <dbReference type="ARBA" id="ARBA00022801"/>
    </source>
</evidence>
<evidence type="ECO:0000256" key="1">
    <source>
        <dbReference type="ARBA" id="ARBA00022741"/>
    </source>
</evidence>
<evidence type="ECO:0000259" key="5">
    <source>
        <dbReference type="PROSITE" id="PS51192"/>
    </source>
</evidence>